<dbReference type="AlphaFoldDB" id="A0A392T9L0"/>
<evidence type="ECO:0000313" key="2">
    <source>
        <dbReference type="Proteomes" id="UP000265520"/>
    </source>
</evidence>
<organism evidence="1 2">
    <name type="scientific">Trifolium medium</name>
    <dbReference type="NCBI Taxonomy" id="97028"/>
    <lineage>
        <taxon>Eukaryota</taxon>
        <taxon>Viridiplantae</taxon>
        <taxon>Streptophyta</taxon>
        <taxon>Embryophyta</taxon>
        <taxon>Tracheophyta</taxon>
        <taxon>Spermatophyta</taxon>
        <taxon>Magnoliopsida</taxon>
        <taxon>eudicotyledons</taxon>
        <taxon>Gunneridae</taxon>
        <taxon>Pentapetalae</taxon>
        <taxon>rosids</taxon>
        <taxon>fabids</taxon>
        <taxon>Fabales</taxon>
        <taxon>Fabaceae</taxon>
        <taxon>Papilionoideae</taxon>
        <taxon>50 kb inversion clade</taxon>
        <taxon>NPAAA clade</taxon>
        <taxon>Hologalegina</taxon>
        <taxon>IRL clade</taxon>
        <taxon>Trifolieae</taxon>
        <taxon>Trifolium</taxon>
    </lineage>
</organism>
<evidence type="ECO:0000313" key="1">
    <source>
        <dbReference type="EMBL" id="MCI57522.1"/>
    </source>
</evidence>
<protein>
    <submittedName>
        <fullName evidence="1">Uncharacterized protein</fullName>
    </submittedName>
</protein>
<accession>A0A392T9L0</accession>
<name>A0A392T9L0_9FABA</name>
<comment type="caution">
    <text evidence="1">The sequence shown here is derived from an EMBL/GenBank/DDBJ whole genome shotgun (WGS) entry which is preliminary data.</text>
</comment>
<sequence>GDLRGTQSCPVKSIFASGSCAARRVVLRNAQAC</sequence>
<feature type="non-terminal residue" evidence="1">
    <location>
        <position position="1"/>
    </location>
</feature>
<dbReference type="EMBL" id="LXQA010530453">
    <property type="protein sequence ID" value="MCI57522.1"/>
    <property type="molecule type" value="Genomic_DNA"/>
</dbReference>
<reference evidence="1 2" key="1">
    <citation type="journal article" date="2018" name="Front. Plant Sci.">
        <title>Red Clover (Trifolium pratense) and Zigzag Clover (T. medium) - A Picture of Genomic Similarities and Differences.</title>
        <authorList>
            <person name="Dluhosova J."/>
            <person name="Istvanek J."/>
            <person name="Nedelnik J."/>
            <person name="Repkova J."/>
        </authorList>
    </citation>
    <scope>NUCLEOTIDE SEQUENCE [LARGE SCALE GENOMIC DNA]</scope>
    <source>
        <strain evidence="2">cv. 10/8</strain>
        <tissue evidence="1">Leaf</tissue>
    </source>
</reference>
<dbReference type="Proteomes" id="UP000265520">
    <property type="component" value="Unassembled WGS sequence"/>
</dbReference>
<proteinExistence type="predicted"/>
<keyword evidence="2" id="KW-1185">Reference proteome</keyword>